<dbReference type="AlphaFoldDB" id="A0A381PTB5"/>
<gene>
    <name evidence="1" type="ORF">METZ01_LOCUS22131</name>
</gene>
<name>A0A381PTB5_9ZZZZ</name>
<evidence type="ECO:0000313" key="1">
    <source>
        <dbReference type="EMBL" id="SUZ69277.1"/>
    </source>
</evidence>
<dbReference type="EMBL" id="UINC01001058">
    <property type="protein sequence ID" value="SUZ69277.1"/>
    <property type="molecule type" value="Genomic_DNA"/>
</dbReference>
<organism evidence="1">
    <name type="scientific">marine metagenome</name>
    <dbReference type="NCBI Taxonomy" id="408172"/>
    <lineage>
        <taxon>unclassified sequences</taxon>
        <taxon>metagenomes</taxon>
        <taxon>ecological metagenomes</taxon>
    </lineage>
</organism>
<evidence type="ECO:0008006" key="2">
    <source>
        <dbReference type="Google" id="ProtNLM"/>
    </source>
</evidence>
<proteinExistence type="predicted"/>
<accession>A0A381PTB5</accession>
<sequence length="248" mass="26757">MKGMTFVALALAVFAGTSNIGAGAAHHERAEALPVAYVWHTELKTTRGIALETSTENFIKSGALQARGVGMGLYTVTASGLHPATHVREFYYPNAASLPSPDVMTSTKGHMALREANEEIAGEIVTSTMYKTVMEVIPAESAGEYKVFVSYHMNVSDPANYAPLFEELMKNSDNEAYGLRQVIAGDTTGETHMAWVGYRSLGDFVLGFDAFLANPKTAAAREKFAAMREVIRTAIVTTVVESSSAMFQ</sequence>
<reference evidence="1" key="1">
    <citation type="submission" date="2018-05" db="EMBL/GenBank/DDBJ databases">
        <authorList>
            <person name="Lanie J.A."/>
            <person name="Ng W.-L."/>
            <person name="Kazmierczak K.M."/>
            <person name="Andrzejewski T.M."/>
            <person name="Davidsen T.M."/>
            <person name="Wayne K.J."/>
            <person name="Tettelin H."/>
            <person name="Glass J.I."/>
            <person name="Rusch D."/>
            <person name="Podicherti R."/>
            <person name="Tsui H.-C.T."/>
            <person name="Winkler M.E."/>
        </authorList>
    </citation>
    <scope>NUCLEOTIDE SEQUENCE</scope>
</reference>
<protein>
    <recommendedName>
        <fullName evidence="2">NIPSNAP domain-containing protein</fullName>
    </recommendedName>
</protein>